<dbReference type="AlphaFoldDB" id="A0A9W9YDK8"/>
<comment type="subcellular location">
    <subcellularLocation>
        <location evidence="1">Membrane</location>
    </subcellularLocation>
</comment>
<feature type="domain" description="Cadherin" evidence="8">
    <location>
        <begin position="1"/>
        <end position="49"/>
    </location>
</feature>
<keyword evidence="10" id="KW-1185">Reference proteome</keyword>
<name>A0A9W9YDK8_9CNID</name>
<dbReference type="PROSITE" id="PS00232">
    <property type="entry name" value="CADHERIN_1"/>
    <property type="match status" value="1"/>
</dbReference>
<proteinExistence type="predicted"/>
<evidence type="ECO:0000256" key="6">
    <source>
        <dbReference type="ARBA" id="ARBA00023136"/>
    </source>
</evidence>
<protein>
    <submittedName>
        <fullName evidence="9">Cadherin EGF LAG seven-pass G-type receptor 2</fullName>
    </submittedName>
</protein>
<keyword evidence="5" id="KW-1133">Transmembrane helix</keyword>
<evidence type="ECO:0000256" key="1">
    <source>
        <dbReference type="ARBA" id="ARBA00004370"/>
    </source>
</evidence>
<dbReference type="InterPro" id="IPR002126">
    <property type="entry name" value="Cadherin-like_dom"/>
</dbReference>
<dbReference type="SMART" id="SM00112">
    <property type="entry name" value="CA"/>
    <property type="match status" value="2"/>
</dbReference>
<keyword evidence="4 7" id="KW-0106">Calcium</keyword>
<evidence type="ECO:0000256" key="5">
    <source>
        <dbReference type="ARBA" id="ARBA00022989"/>
    </source>
</evidence>
<dbReference type="PANTHER" id="PTHR24026">
    <property type="entry name" value="FAT ATYPICAL CADHERIN-RELATED"/>
    <property type="match status" value="1"/>
</dbReference>
<dbReference type="GO" id="GO:0007156">
    <property type="term" value="P:homophilic cell adhesion via plasma membrane adhesion molecules"/>
    <property type="evidence" value="ECO:0007669"/>
    <property type="project" value="InterPro"/>
</dbReference>
<evidence type="ECO:0000256" key="2">
    <source>
        <dbReference type="ARBA" id="ARBA00022692"/>
    </source>
</evidence>
<evidence type="ECO:0000313" key="10">
    <source>
        <dbReference type="Proteomes" id="UP001163046"/>
    </source>
</evidence>
<evidence type="ECO:0000313" key="9">
    <source>
        <dbReference type="EMBL" id="KAJ7336040.1"/>
    </source>
</evidence>
<dbReference type="CDD" id="cd11304">
    <property type="entry name" value="Cadherin_repeat"/>
    <property type="match status" value="2"/>
</dbReference>
<gene>
    <name evidence="9" type="primary">CELSR2_2</name>
    <name evidence="9" type="ORF">OS493_013415</name>
</gene>
<evidence type="ECO:0000256" key="3">
    <source>
        <dbReference type="ARBA" id="ARBA00022737"/>
    </source>
</evidence>
<dbReference type="InterPro" id="IPR020894">
    <property type="entry name" value="Cadherin_CS"/>
</dbReference>
<dbReference type="Pfam" id="PF00028">
    <property type="entry name" value="Cadherin"/>
    <property type="match status" value="2"/>
</dbReference>
<dbReference type="FunFam" id="2.60.40.60:FF:000181">
    <property type="entry name" value="Predicted protein"/>
    <property type="match status" value="1"/>
</dbReference>
<keyword evidence="2" id="KW-0812">Transmembrane</keyword>
<evidence type="ECO:0000256" key="7">
    <source>
        <dbReference type="PROSITE-ProRule" id="PRU00043"/>
    </source>
</evidence>
<dbReference type="PRINTS" id="PR00205">
    <property type="entry name" value="CADHERIN"/>
</dbReference>
<sequence>MTTSVKLDREQASFYRLVITAKDHGTPSLSSTVVVSVTVLDENDNKPAFSLPFYQASVLENTAIQTNILRVVATDPDDGLNGLVTFSIVSGNTKDAFAIDNSTGFLSVNQNLDREDVAFYSLYIKASDNAPNPTWSSVRVNFTVLDENDNSPAFVNVANFTVVENSKSGTSVGTVYAIDADAGNKRSSSVFHC</sequence>
<accession>A0A9W9YDK8</accession>
<reference evidence="9" key="1">
    <citation type="submission" date="2023-01" db="EMBL/GenBank/DDBJ databases">
        <title>Genome assembly of the deep-sea coral Lophelia pertusa.</title>
        <authorList>
            <person name="Herrera S."/>
            <person name="Cordes E."/>
        </authorList>
    </citation>
    <scope>NUCLEOTIDE SEQUENCE</scope>
    <source>
        <strain evidence="9">USNM1676648</strain>
        <tissue evidence="9">Polyp</tissue>
    </source>
</reference>
<comment type="caution">
    <text evidence="9">The sequence shown here is derived from an EMBL/GenBank/DDBJ whole genome shotgun (WGS) entry which is preliminary data.</text>
</comment>
<keyword evidence="3" id="KW-0677">Repeat</keyword>
<evidence type="ECO:0000259" key="8">
    <source>
        <dbReference type="PROSITE" id="PS50268"/>
    </source>
</evidence>
<dbReference type="GO" id="GO:0005509">
    <property type="term" value="F:calcium ion binding"/>
    <property type="evidence" value="ECO:0007669"/>
    <property type="project" value="UniProtKB-UniRule"/>
</dbReference>
<feature type="domain" description="Cadherin" evidence="8">
    <location>
        <begin position="50"/>
        <end position="154"/>
    </location>
</feature>
<keyword evidence="6" id="KW-0472">Membrane</keyword>
<dbReference type="SUPFAM" id="SSF49313">
    <property type="entry name" value="Cadherin-like"/>
    <property type="match status" value="3"/>
</dbReference>
<dbReference type="Gene3D" id="2.60.40.60">
    <property type="entry name" value="Cadherins"/>
    <property type="match status" value="3"/>
</dbReference>
<dbReference type="GO" id="GO:0005886">
    <property type="term" value="C:plasma membrane"/>
    <property type="evidence" value="ECO:0007669"/>
    <property type="project" value="InterPro"/>
</dbReference>
<dbReference type="Proteomes" id="UP001163046">
    <property type="component" value="Unassembled WGS sequence"/>
</dbReference>
<dbReference type="InterPro" id="IPR015919">
    <property type="entry name" value="Cadherin-like_sf"/>
</dbReference>
<organism evidence="9 10">
    <name type="scientific">Desmophyllum pertusum</name>
    <dbReference type="NCBI Taxonomy" id="174260"/>
    <lineage>
        <taxon>Eukaryota</taxon>
        <taxon>Metazoa</taxon>
        <taxon>Cnidaria</taxon>
        <taxon>Anthozoa</taxon>
        <taxon>Hexacorallia</taxon>
        <taxon>Scleractinia</taxon>
        <taxon>Caryophylliina</taxon>
        <taxon>Caryophylliidae</taxon>
        <taxon>Desmophyllum</taxon>
    </lineage>
</organism>
<dbReference type="PROSITE" id="PS50268">
    <property type="entry name" value="CADHERIN_2"/>
    <property type="match status" value="2"/>
</dbReference>
<dbReference type="EMBL" id="MU827783">
    <property type="protein sequence ID" value="KAJ7336040.1"/>
    <property type="molecule type" value="Genomic_DNA"/>
</dbReference>
<dbReference type="PANTHER" id="PTHR24026:SF133">
    <property type="entry name" value="CADHERIN-RELATED FAMILY MEMBER 2"/>
    <property type="match status" value="1"/>
</dbReference>
<evidence type="ECO:0000256" key="4">
    <source>
        <dbReference type="ARBA" id="ARBA00022837"/>
    </source>
</evidence>
<dbReference type="OrthoDB" id="5978376at2759"/>
<keyword evidence="9" id="KW-0675">Receptor</keyword>